<evidence type="ECO:0000313" key="12">
    <source>
        <dbReference type="EMBL" id="MBB5179914.1"/>
    </source>
</evidence>
<keyword evidence="2 10" id="KW-0125">Carotenoid biosynthesis</keyword>
<dbReference type="SUPFAM" id="SSF51905">
    <property type="entry name" value="FAD/NAD(P)-binding domain"/>
    <property type="match status" value="1"/>
</dbReference>
<dbReference type="RefSeq" id="WP_135502747.1">
    <property type="nucleotide sequence ID" value="NZ_JACHHE010000003.1"/>
</dbReference>
<feature type="domain" description="Amine oxidase" evidence="11">
    <location>
        <begin position="15"/>
        <end position="493"/>
    </location>
</feature>
<evidence type="ECO:0000256" key="5">
    <source>
        <dbReference type="ARBA" id="ARBA00038194"/>
    </source>
</evidence>
<evidence type="ECO:0000256" key="4">
    <source>
        <dbReference type="ARBA" id="ARBA00037901"/>
    </source>
</evidence>
<reference evidence="12 13" key="1">
    <citation type="submission" date="2020-08" db="EMBL/GenBank/DDBJ databases">
        <title>Genomic Encyclopedia of Type Strains, Phase IV (KMG-IV): sequencing the most valuable type-strain genomes for metagenomic binning, comparative biology and taxonomic classification.</title>
        <authorList>
            <person name="Goeker M."/>
        </authorList>
    </citation>
    <scope>NUCLEOTIDE SEQUENCE [LARGE SCALE GENOMIC DNA]</scope>
    <source>
        <strain evidence="12 13">DSM 15895</strain>
    </source>
</reference>
<name>A0A7W8CT68_9BACL</name>
<protein>
    <recommendedName>
        <fullName evidence="6">4,4'-diaponeurosporene oxygenase</fullName>
    </recommendedName>
    <alternativeName>
        <fullName evidence="7">4,4'-diaponeurosporene oxidase</fullName>
    </alternativeName>
    <alternativeName>
        <fullName evidence="8">Carotenoid oxidase</fullName>
    </alternativeName>
</protein>
<dbReference type="EMBL" id="JACHHE010000003">
    <property type="protein sequence ID" value="MBB5179914.1"/>
    <property type="molecule type" value="Genomic_DNA"/>
</dbReference>
<comment type="caution">
    <text evidence="12">The sequence shown here is derived from an EMBL/GenBank/DDBJ whole genome shotgun (WGS) entry which is preliminary data.</text>
</comment>
<evidence type="ECO:0000256" key="7">
    <source>
        <dbReference type="ARBA" id="ARBA00041900"/>
    </source>
</evidence>
<comment type="cofactor">
    <cofactor evidence="1">
        <name>FAD</name>
        <dbReference type="ChEBI" id="CHEBI:57692"/>
    </cofactor>
</comment>
<dbReference type="AlphaFoldDB" id="A0A7W8CT68"/>
<keyword evidence="3 10" id="KW-0560">Oxidoreductase</keyword>
<dbReference type="NCBIfam" id="TIGR02734">
    <property type="entry name" value="crtI_fam"/>
    <property type="match status" value="1"/>
</dbReference>
<evidence type="ECO:0000256" key="10">
    <source>
        <dbReference type="RuleBase" id="RU362075"/>
    </source>
</evidence>
<evidence type="ECO:0000256" key="2">
    <source>
        <dbReference type="ARBA" id="ARBA00022746"/>
    </source>
</evidence>
<organism evidence="12 13">
    <name type="scientific">Planococcus koreensis</name>
    <dbReference type="NCBI Taxonomy" id="112331"/>
    <lineage>
        <taxon>Bacteria</taxon>
        <taxon>Bacillati</taxon>
        <taxon>Bacillota</taxon>
        <taxon>Bacilli</taxon>
        <taxon>Bacillales</taxon>
        <taxon>Caryophanaceae</taxon>
        <taxon>Planococcus</taxon>
    </lineage>
</organism>
<evidence type="ECO:0000256" key="9">
    <source>
        <dbReference type="ARBA" id="ARBA00048532"/>
    </source>
</evidence>
<dbReference type="GO" id="GO:0016117">
    <property type="term" value="P:carotenoid biosynthetic process"/>
    <property type="evidence" value="ECO:0007669"/>
    <property type="project" value="UniProtKB-KW"/>
</dbReference>
<evidence type="ECO:0000313" key="13">
    <source>
        <dbReference type="Proteomes" id="UP000525923"/>
    </source>
</evidence>
<evidence type="ECO:0000256" key="6">
    <source>
        <dbReference type="ARBA" id="ARBA00039159"/>
    </source>
</evidence>
<dbReference type="InterPro" id="IPR014105">
    <property type="entry name" value="Carotenoid/retinoid_OxRdtase"/>
</dbReference>
<dbReference type="InterPro" id="IPR002937">
    <property type="entry name" value="Amino_oxidase"/>
</dbReference>
<sequence length="502" mass="57056">MMNPKKSVIVIGGGLGGISAAISLAQKGYAVSLYEKNDHVGGKVNRLEQDGFGFDLGPSILTMPHIFDKLFQGSGKRMEDYVPIKRLEREWRSFFPDGTVLDLYHDLRLMERANPALSKKDMKEYYALLKYAQRIYKTTEHSYLKEGFESPQEAVAQNGILATLTGFDLTSTMYSAISKRISNPHLRDMLAYYVKYVGSSPYSAPAVLNMMIYMQHAQGCWYVEGGTHKLAEGLTRLAKEAGVQIHTGMGVKRAHVNEKTQQLEAIELEDGTVKKADYYVSNMEVIPFYKKMVDADEKFVTKLVKKYEPSSSGLVLHLGVKKTYPFLNHHNFFFSENLHEQMDKVFEKHELPDDPTIYLVNVNKTDPSQAPAGHENIKILPHIPYIQDKPFTPEQYREFEERVLDKLERMGLEGLRENIVTRDVWTPHDIERTYGSDRGAIYGTVSDKKRNGGFKHKKQSELYDNLYFVGGTVNPGGGMPMVTLSGQQVSDKIVKRDLERKR</sequence>
<gene>
    <name evidence="12" type="ORF">HNQ44_001338</name>
</gene>
<dbReference type="Gene3D" id="3.50.50.60">
    <property type="entry name" value="FAD/NAD(P)-binding domain"/>
    <property type="match status" value="2"/>
</dbReference>
<evidence type="ECO:0000256" key="3">
    <source>
        <dbReference type="ARBA" id="ARBA00023002"/>
    </source>
</evidence>
<evidence type="ECO:0000259" key="11">
    <source>
        <dbReference type="Pfam" id="PF01593"/>
    </source>
</evidence>
<dbReference type="Proteomes" id="UP000525923">
    <property type="component" value="Unassembled WGS sequence"/>
</dbReference>
<dbReference type="OrthoDB" id="9814556at2"/>
<comment type="catalytic activity">
    <reaction evidence="9">
        <text>all-trans-4,4'-diaponeurosporene + 2 AH2 + 2 O2 = 4,4'-diaponeurosporenal + 2 A + 3 H2O</text>
        <dbReference type="Rhea" id="RHEA:56104"/>
        <dbReference type="ChEBI" id="CHEBI:13193"/>
        <dbReference type="ChEBI" id="CHEBI:15377"/>
        <dbReference type="ChEBI" id="CHEBI:15379"/>
        <dbReference type="ChEBI" id="CHEBI:17499"/>
        <dbReference type="ChEBI" id="CHEBI:62743"/>
        <dbReference type="ChEBI" id="CHEBI:79065"/>
    </reaction>
</comment>
<dbReference type="PANTHER" id="PTHR43734:SF7">
    <property type="entry name" value="4,4'-DIAPONEUROSPORENE OXYGENASE"/>
    <property type="match status" value="1"/>
</dbReference>
<accession>A0A7W8CT68</accession>
<comment type="similarity">
    <text evidence="5">Belongs to the carotenoid/retinoid oxidoreductase family. CrtP subfamily.</text>
</comment>
<dbReference type="GO" id="GO:0016491">
    <property type="term" value="F:oxidoreductase activity"/>
    <property type="evidence" value="ECO:0007669"/>
    <property type="project" value="UniProtKB-KW"/>
</dbReference>
<dbReference type="InterPro" id="IPR036188">
    <property type="entry name" value="FAD/NAD-bd_sf"/>
</dbReference>
<evidence type="ECO:0000256" key="8">
    <source>
        <dbReference type="ARBA" id="ARBA00042619"/>
    </source>
</evidence>
<dbReference type="PANTHER" id="PTHR43734">
    <property type="entry name" value="PHYTOENE DESATURASE"/>
    <property type="match status" value="1"/>
</dbReference>
<keyword evidence="13" id="KW-1185">Reference proteome</keyword>
<dbReference type="Pfam" id="PF01593">
    <property type="entry name" value="Amino_oxidase"/>
    <property type="match status" value="1"/>
</dbReference>
<evidence type="ECO:0000256" key="1">
    <source>
        <dbReference type="ARBA" id="ARBA00001974"/>
    </source>
</evidence>
<comment type="pathway">
    <text evidence="4">Carotenoid biosynthesis; staphyloxanthin biosynthesis; staphyloxanthin from farnesyl diphosphate: step 3/5.</text>
</comment>
<proteinExistence type="inferred from homology"/>